<keyword evidence="1" id="KW-0732">Signal</keyword>
<feature type="signal peptide" evidence="1">
    <location>
        <begin position="1"/>
        <end position="20"/>
    </location>
</feature>
<comment type="caution">
    <text evidence="2">The sequence shown here is derived from an EMBL/GenBank/DDBJ whole genome shotgun (WGS) entry which is preliminary data.</text>
</comment>
<name>A0A9W9LFD3_9EURO</name>
<dbReference type="Proteomes" id="UP001146351">
    <property type="component" value="Unassembled WGS sequence"/>
</dbReference>
<protein>
    <submittedName>
        <fullName evidence="2">Uncharacterized protein</fullName>
    </submittedName>
</protein>
<evidence type="ECO:0000256" key="1">
    <source>
        <dbReference type="SAM" id="SignalP"/>
    </source>
</evidence>
<evidence type="ECO:0000313" key="3">
    <source>
        <dbReference type="Proteomes" id="UP001146351"/>
    </source>
</evidence>
<dbReference type="AlphaFoldDB" id="A0A9W9LFD3"/>
<feature type="chain" id="PRO_5040993067" evidence="1">
    <location>
        <begin position="21"/>
        <end position="297"/>
    </location>
</feature>
<gene>
    <name evidence="2" type="ORF">N7492_010567</name>
</gene>
<sequence>MLFYQIQLQALVSPLLLVCAISPIPTERQSTRKRIETRGRHSYFADTPLYKFYHDENYHPEFKRIGIYAGNDNFHFERWHKDTQKHILQTSDSGADVVISIVLNVGAAMLIISSDDIKAIQAKSDGHFDNDKYDELFTHVYIKDTDGTLGKLAQELSDAHDFVKAHDHTGCEVIEVWDVRIKMFWNTPRVQWRSPQLLKRRKRQLKALLSEYAVWGELEITEIKHELSWRRDSSRGLSAIMFDRKSPFEALYEVMIAAQYTIAGEGEKASVNDAVSKPTSLAFNSQSQLWAIDPVQG</sequence>
<accession>A0A9W9LFD3</accession>
<reference evidence="2" key="2">
    <citation type="journal article" date="2023" name="IMA Fungus">
        <title>Comparative genomic study of the Penicillium genus elucidates a diverse pangenome and 15 lateral gene transfer events.</title>
        <authorList>
            <person name="Petersen C."/>
            <person name="Sorensen T."/>
            <person name="Nielsen M.R."/>
            <person name="Sondergaard T.E."/>
            <person name="Sorensen J.L."/>
            <person name="Fitzpatrick D.A."/>
            <person name="Frisvad J.C."/>
            <person name="Nielsen K.L."/>
        </authorList>
    </citation>
    <scope>NUCLEOTIDE SEQUENCE</scope>
    <source>
        <strain evidence="2">IBT 21917</strain>
    </source>
</reference>
<reference evidence="2" key="1">
    <citation type="submission" date="2022-11" db="EMBL/GenBank/DDBJ databases">
        <authorList>
            <person name="Petersen C."/>
        </authorList>
    </citation>
    <scope>NUCLEOTIDE SEQUENCE</scope>
    <source>
        <strain evidence="2">IBT 21917</strain>
    </source>
</reference>
<evidence type="ECO:0000313" key="2">
    <source>
        <dbReference type="EMBL" id="KAJ5152272.1"/>
    </source>
</evidence>
<organism evidence="2 3">
    <name type="scientific">Penicillium capsulatum</name>
    <dbReference type="NCBI Taxonomy" id="69766"/>
    <lineage>
        <taxon>Eukaryota</taxon>
        <taxon>Fungi</taxon>
        <taxon>Dikarya</taxon>
        <taxon>Ascomycota</taxon>
        <taxon>Pezizomycotina</taxon>
        <taxon>Eurotiomycetes</taxon>
        <taxon>Eurotiomycetidae</taxon>
        <taxon>Eurotiales</taxon>
        <taxon>Aspergillaceae</taxon>
        <taxon>Penicillium</taxon>
    </lineage>
</organism>
<keyword evidence="3" id="KW-1185">Reference proteome</keyword>
<proteinExistence type="predicted"/>
<dbReference type="EMBL" id="JAPQKO010000008">
    <property type="protein sequence ID" value="KAJ5152272.1"/>
    <property type="molecule type" value="Genomic_DNA"/>
</dbReference>